<dbReference type="InterPro" id="IPR036291">
    <property type="entry name" value="NAD(P)-bd_dom_sf"/>
</dbReference>
<dbReference type="KEGG" id="bph:Bphy_1204"/>
<dbReference type="InterPro" id="IPR014188">
    <property type="entry name" value="Acrylyl-CoA_reductase_AcuI"/>
</dbReference>
<dbReference type="PANTHER" id="PTHR43677">
    <property type="entry name" value="SHORT-CHAIN DEHYDROGENASE/REDUCTASE"/>
    <property type="match status" value="1"/>
</dbReference>
<dbReference type="InterPro" id="IPR013149">
    <property type="entry name" value="ADH-like_C"/>
</dbReference>
<dbReference type="EMBL" id="CP001043">
    <property type="protein sequence ID" value="ACC70390.1"/>
    <property type="molecule type" value="Genomic_DNA"/>
</dbReference>
<evidence type="ECO:0000313" key="3">
    <source>
        <dbReference type="Proteomes" id="UP000001192"/>
    </source>
</evidence>
<dbReference type="Pfam" id="PF08240">
    <property type="entry name" value="ADH_N"/>
    <property type="match status" value="1"/>
</dbReference>
<dbReference type="InterPro" id="IPR020843">
    <property type="entry name" value="ER"/>
</dbReference>
<feature type="domain" description="Enoyl reductase (ER)" evidence="1">
    <location>
        <begin position="12"/>
        <end position="322"/>
    </location>
</feature>
<dbReference type="HOGENOM" id="CLU_026673_26_3_4"/>
<dbReference type="Pfam" id="PF00107">
    <property type="entry name" value="ADH_zinc_N"/>
    <property type="match status" value="1"/>
</dbReference>
<dbReference type="STRING" id="391038.Bphy_1204"/>
<dbReference type="Gene3D" id="3.40.50.720">
    <property type="entry name" value="NAD(P)-binding Rossmann-like Domain"/>
    <property type="match status" value="1"/>
</dbReference>
<dbReference type="SUPFAM" id="SSF50129">
    <property type="entry name" value="GroES-like"/>
    <property type="match status" value="1"/>
</dbReference>
<dbReference type="InterPro" id="IPR011032">
    <property type="entry name" value="GroES-like_sf"/>
</dbReference>
<dbReference type="Gene3D" id="3.90.180.10">
    <property type="entry name" value="Medium-chain alcohol dehydrogenases, catalytic domain"/>
    <property type="match status" value="1"/>
</dbReference>
<gene>
    <name evidence="2" type="ordered locus">Bphy_1204</name>
</gene>
<evidence type="ECO:0000259" key="1">
    <source>
        <dbReference type="SMART" id="SM00829"/>
    </source>
</evidence>
<accession>B2JHP8</accession>
<dbReference type="SUPFAM" id="SSF51735">
    <property type="entry name" value="NAD(P)-binding Rossmann-fold domains"/>
    <property type="match status" value="1"/>
</dbReference>
<name>B2JHP8_PARP8</name>
<dbReference type="Proteomes" id="UP000001192">
    <property type="component" value="Chromosome 1"/>
</dbReference>
<dbReference type="eggNOG" id="COG0604">
    <property type="taxonomic scope" value="Bacteria"/>
</dbReference>
<dbReference type="NCBIfam" id="TIGR02823">
    <property type="entry name" value="oxido_YhdH"/>
    <property type="match status" value="1"/>
</dbReference>
<dbReference type="CDD" id="cd08288">
    <property type="entry name" value="MDR_yhdh"/>
    <property type="match status" value="1"/>
</dbReference>
<reference evidence="3" key="1">
    <citation type="journal article" date="2014" name="Stand. Genomic Sci.">
        <title>Complete genome sequence of Burkholderia phymatum STM815(T), a broad host range and efficient nitrogen-fixing symbiont of Mimosa species.</title>
        <authorList>
            <person name="Moulin L."/>
            <person name="Klonowska A."/>
            <person name="Caroline B."/>
            <person name="Booth K."/>
            <person name="Vriezen J.A."/>
            <person name="Melkonian R."/>
            <person name="James E.K."/>
            <person name="Young J.P."/>
            <person name="Bena G."/>
            <person name="Hauser L."/>
            <person name="Land M."/>
            <person name="Kyrpides N."/>
            <person name="Bruce D."/>
            <person name="Chain P."/>
            <person name="Copeland A."/>
            <person name="Pitluck S."/>
            <person name="Woyke T."/>
            <person name="Lizotte-Waniewski M."/>
            <person name="Bristow J."/>
            <person name="Riley M."/>
        </authorList>
    </citation>
    <scope>NUCLEOTIDE SEQUENCE [LARGE SCALE GENOMIC DNA]</scope>
    <source>
        <strain evidence="3">DSM 17167 / CIP 108236 / LMG 21445 / STM815</strain>
    </source>
</reference>
<dbReference type="GO" id="GO:0043957">
    <property type="term" value="F:acryloyl-CoA reductase (NADPH) activity"/>
    <property type="evidence" value="ECO:0007669"/>
    <property type="project" value="TreeGrafter"/>
</dbReference>
<dbReference type="AlphaFoldDB" id="B2JHP8"/>
<organism evidence="2 3">
    <name type="scientific">Paraburkholderia phymatum (strain DSM 17167 / CIP 108236 / LMG 21445 / STM815)</name>
    <name type="common">Burkholderia phymatum</name>
    <dbReference type="NCBI Taxonomy" id="391038"/>
    <lineage>
        <taxon>Bacteria</taxon>
        <taxon>Pseudomonadati</taxon>
        <taxon>Pseudomonadota</taxon>
        <taxon>Betaproteobacteria</taxon>
        <taxon>Burkholderiales</taxon>
        <taxon>Burkholderiaceae</taxon>
        <taxon>Paraburkholderia</taxon>
    </lineage>
</organism>
<sequence>MKGILIEKQDNGSRASIADIDEAHLPAGDVTVRIEWSTLNYKDALAITGRSPIVRSFPMVPGIDFAGVVESSEHSQWKAGDAVILNGYGVGEKHWGGLAQRARVSGDWLVRTPSPLTSRDAMAVGTAGYTAMLCVLALERHGVTPSQGKVLVTGAAGGVGSVAIMLLARRGYQVIASTGRPGESGYLHELGAQEIIDRAELSIPGKPLAKERWVAAVDAVGSHTLANACAGTAYGGIVAACGLAQGMDLPATVAPFILRGVTLAGIDSVMAPHARRVEAWQRIAQDLSTERLARMVTQIGLGDALRAAPDILDGKVRGRLVVDVNR</sequence>
<dbReference type="InterPro" id="IPR051397">
    <property type="entry name" value="Zn-ADH-like_protein"/>
</dbReference>
<protein>
    <submittedName>
        <fullName evidence="2">Quinone oxidoreductase, YhdH/YhfP family</fullName>
    </submittedName>
</protein>
<dbReference type="SMART" id="SM00829">
    <property type="entry name" value="PKS_ER"/>
    <property type="match status" value="1"/>
</dbReference>
<proteinExistence type="predicted"/>
<dbReference type="PANTHER" id="PTHR43677:SF1">
    <property type="entry name" value="ACRYLYL-COA REDUCTASE ACUI-RELATED"/>
    <property type="match status" value="1"/>
</dbReference>
<dbReference type="InterPro" id="IPR013154">
    <property type="entry name" value="ADH-like_N"/>
</dbReference>
<keyword evidence="3" id="KW-1185">Reference proteome</keyword>
<dbReference type="OrthoDB" id="9782155at2"/>
<evidence type="ECO:0000313" key="2">
    <source>
        <dbReference type="EMBL" id="ACC70390.1"/>
    </source>
</evidence>
<dbReference type="RefSeq" id="WP_012400604.1">
    <property type="nucleotide sequence ID" value="NC_010622.1"/>
</dbReference>